<dbReference type="InterPro" id="IPR016181">
    <property type="entry name" value="Acyl_CoA_acyltransferase"/>
</dbReference>
<dbReference type="PROSITE" id="PS51186">
    <property type="entry name" value="GNAT"/>
    <property type="match status" value="1"/>
</dbReference>
<protein>
    <submittedName>
        <fullName evidence="4">Putative acetyltransferase</fullName>
    </submittedName>
</protein>
<dbReference type="PANTHER" id="PTHR43877">
    <property type="entry name" value="AMINOALKYLPHOSPHONATE N-ACETYLTRANSFERASE-RELATED-RELATED"/>
    <property type="match status" value="1"/>
</dbReference>
<evidence type="ECO:0000313" key="5">
    <source>
        <dbReference type="Proteomes" id="UP000048908"/>
    </source>
</evidence>
<feature type="domain" description="N-acetyltransferase" evidence="3">
    <location>
        <begin position="1"/>
        <end position="143"/>
    </location>
</feature>
<dbReference type="AlphaFoldDB" id="A0A0M6XPA3"/>
<keyword evidence="5" id="KW-1185">Reference proteome</keyword>
<dbReference type="GO" id="GO:0016747">
    <property type="term" value="F:acyltransferase activity, transferring groups other than amino-acyl groups"/>
    <property type="evidence" value="ECO:0007669"/>
    <property type="project" value="InterPro"/>
</dbReference>
<evidence type="ECO:0000259" key="3">
    <source>
        <dbReference type="PROSITE" id="PS51186"/>
    </source>
</evidence>
<accession>A0A0M6XPA3</accession>
<proteinExistence type="predicted"/>
<dbReference type="PANTHER" id="PTHR43877:SF1">
    <property type="entry name" value="ACETYLTRANSFERASE"/>
    <property type="match status" value="1"/>
</dbReference>
<dbReference type="OrthoDB" id="7651332at2"/>
<evidence type="ECO:0000256" key="1">
    <source>
        <dbReference type="ARBA" id="ARBA00022679"/>
    </source>
</evidence>
<dbReference type="SUPFAM" id="SSF55729">
    <property type="entry name" value="Acyl-CoA N-acyltransferases (Nat)"/>
    <property type="match status" value="1"/>
</dbReference>
<dbReference type="STRING" id="282197.SAMN04488517_10758"/>
<evidence type="ECO:0000313" key="4">
    <source>
        <dbReference type="EMBL" id="CTQ32996.1"/>
    </source>
</evidence>
<dbReference type="Gene3D" id="3.40.630.30">
    <property type="match status" value="1"/>
</dbReference>
<dbReference type="InterPro" id="IPR050832">
    <property type="entry name" value="Bact_Acetyltransf"/>
</dbReference>
<dbReference type="CDD" id="cd04301">
    <property type="entry name" value="NAT_SF"/>
    <property type="match status" value="1"/>
</dbReference>
<dbReference type="EMBL" id="CXPG01000017">
    <property type="protein sequence ID" value="CTQ32996.1"/>
    <property type="molecule type" value="Genomic_DNA"/>
</dbReference>
<keyword evidence="1 4" id="KW-0808">Transferase</keyword>
<dbReference type="Proteomes" id="UP000048908">
    <property type="component" value="Unassembled WGS sequence"/>
</dbReference>
<dbReference type="Pfam" id="PF00583">
    <property type="entry name" value="Acetyltransf_1"/>
    <property type="match status" value="1"/>
</dbReference>
<reference evidence="4 5" key="1">
    <citation type="submission" date="2015-07" db="EMBL/GenBank/DDBJ databases">
        <authorList>
            <person name="Noorani M."/>
        </authorList>
    </citation>
    <scope>NUCLEOTIDE SEQUENCE [LARGE SCALE GENOMIC DNA]</scope>
    <source>
        <strain evidence="4 5">CECT 5088</strain>
    </source>
</reference>
<gene>
    <name evidence="4" type="ORF">JAN5088_01771</name>
</gene>
<organism evidence="4 5">
    <name type="scientific">Jannaschia rubra</name>
    <dbReference type="NCBI Taxonomy" id="282197"/>
    <lineage>
        <taxon>Bacteria</taxon>
        <taxon>Pseudomonadati</taxon>
        <taxon>Pseudomonadota</taxon>
        <taxon>Alphaproteobacteria</taxon>
        <taxon>Rhodobacterales</taxon>
        <taxon>Roseobacteraceae</taxon>
        <taxon>Jannaschia</taxon>
    </lineage>
</organism>
<evidence type="ECO:0000256" key="2">
    <source>
        <dbReference type="ARBA" id="ARBA00023315"/>
    </source>
</evidence>
<name>A0A0M6XPA3_9RHOB</name>
<keyword evidence="2" id="KW-0012">Acyltransferase</keyword>
<dbReference type="InterPro" id="IPR000182">
    <property type="entry name" value="GNAT_dom"/>
</dbReference>
<dbReference type="RefSeq" id="WP_055682451.1">
    <property type="nucleotide sequence ID" value="NZ_CXPG01000017.1"/>
</dbReference>
<sequence length="143" mass="15830">MEIRPLTDRDSVALLTLVQGLAGHHGDQSAATSDTLTRDLSDGWTWGFGAGDPLIGYVLMMRHARVHDGLRGVDLHHVFVTPSARRQGIARALLTRAEDDARSKGCSYVVIGAHEGNSVARDAYVGLGYEWRAPIFWRFFKRL</sequence>